<protein>
    <submittedName>
        <fullName evidence="1">Uncharacterized protein</fullName>
    </submittedName>
</protein>
<accession>A0A1J0GVS5</accession>
<proteinExistence type="predicted"/>
<evidence type="ECO:0000313" key="1">
    <source>
        <dbReference type="EMBL" id="APC46276.1"/>
    </source>
</evidence>
<name>A0A1J0GVS5_9CAUD</name>
<dbReference type="EMBL" id="KX925554">
    <property type="protein sequence ID" value="APC46276.1"/>
    <property type="molecule type" value="Genomic_DNA"/>
</dbReference>
<sequence length="46" mass="5325">MKMHKGWKITFPDKNEEYFLASQLPRATRTAAVSNGSKVERVFILK</sequence>
<dbReference type="GeneID" id="55601428"/>
<dbReference type="RefSeq" id="YP_009831739.1">
    <property type="nucleotide sequence ID" value="NC_048650.1"/>
</dbReference>
<reference evidence="1 2" key="1">
    <citation type="submission" date="2016-09" db="EMBL/GenBank/DDBJ databases">
        <title>Complete Genome Sequence of Streptomyces 5a phage BRock.</title>
        <authorList>
            <person name="Crossman A."/>
            <person name="Baron S."/>
            <person name="Jamdagni P."/>
            <person name="Khatri P."/>
            <person name="Sharma D."/>
            <person name="Pandey M."/>
            <person name="Goyal S."/>
            <person name="Kumar S."/>
            <person name="Phogat A."/>
            <person name="Chawla G."/>
            <person name="Pasricha M."/>
            <person name="Gupta K."/>
            <person name="Bazzad D."/>
            <person name="Aggarwal V."/>
            <person name="Poughat A."/>
            <person name="Singh K."/>
            <person name="Rana P."/>
            <person name="Gautam R."/>
            <person name="Sharma V."/>
            <person name="Tyagi D."/>
            <person name="Shahi A."/>
            <person name="Jangra N."/>
            <person name="Malik M."/>
            <person name="Sidhu P.K."/>
            <person name="Malik S."/>
            <person name="Ghalyan Y."/>
            <person name="Sharma S.S."/>
            <person name="Malik A."/>
            <person name="Chuttani R."/>
            <person name="Bamal N."/>
            <person name="Bhadula D."/>
            <person name="Batra A."/>
            <person name="Temple L."/>
            <person name="Nehra K."/>
        </authorList>
    </citation>
    <scope>NUCLEOTIDE SEQUENCE [LARGE SCALE GENOMIC DNA]</scope>
</reference>
<keyword evidence="2" id="KW-1185">Reference proteome</keyword>
<dbReference type="Proteomes" id="UP000224898">
    <property type="component" value="Segment"/>
</dbReference>
<evidence type="ECO:0000313" key="2">
    <source>
        <dbReference type="Proteomes" id="UP000224898"/>
    </source>
</evidence>
<dbReference type="KEGG" id="vg:55601428"/>
<organism evidence="1 2">
    <name type="scientific">Streptomyces phage BRock</name>
    <dbReference type="NCBI Taxonomy" id="1913591"/>
    <lineage>
        <taxon>Viruses</taxon>
        <taxon>Duplodnaviria</taxon>
        <taxon>Heunggongvirae</taxon>
        <taxon>Uroviricota</taxon>
        <taxon>Caudoviricetes</taxon>
        <taxon>Borockvirus</taxon>
        <taxon>Borockvirus brock</taxon>
    </lineage>
</organism>